<evidence type="ECO:0000256" key="3">
    <source>
        <dbReference type="ARBA" id="ARBA00022801"/>
    </source>
</evidence>
<keyword evidence="4" id="KW-0961">Cell wall biogenesis/degradation</keyword>
<evidence type="ECO:0000313" key="6">
    <source>
        <dbReference type="EMBL" id="SNS24595.1"/>
    </source>
</evidence>
<feature type="domain" description="N-acetylmuramoyl-L-alanine amidase" evidence="5">
    <location>
        <begin position="9"/>
        <end position="142"/>
    </location>
</feature>
<dbReference type="GO" id="GO:0009253">
    <property type="term" value="P:peptidoglycan catabolic process"/>
    <property type="evidence" value="ECO:0007669"/>
    <property type="project" value="InterPro"/>
</dbReference>
<dbReference type="InterPro" id="IPR051206">
    <property type="entry name" value="NAMLAA_amidase_2"/>
</dbReference>
<dbReference type="PANTHER" id="PTHR30417">
    <property type="entry name" value="N-ACETYLMURAMOYL-L-ALANINE AMIDASE AMID"/>
    <property type="match status" value="1"/>
</dbReference>
<dbReference type="InterPro" id="IPR002502">
    <property type="entry name" value="Amidase_domain"/>
</dbReference>
<dbReference type="Gene3D" id="3.40.80.10">
    <property type="entry name" value="Peptidoglycan recognition protein-like"/>
    <property type="match status" value="1"/>
</dbReference>
<keyword evidence="7" id="KW-1185">Reference proteome</keyword>
<organism evidence="6 7">
    <name type="scientific">Tropicimonas sediminicola</name>
    <dbReference type="NCBI Taxonomy" id="1031541"/>
    <lineage>
        <taxon>Bacteria</taxon>
        <taxon>Pseudomonadati</taxon>
        <taxon>Pseudomonadota</taxon>
        <taxon>Alphaproteobacteria</taxon>
        <taxon>Rhodobacterales</taxon>
        <taxon>Roseobacteraceae</taxon>
        <taxon>Tropicimonas</taxon>
    </lineage>
</organism>
<dbReference type="GO" id="GO:0019867">
    <property type="term" value="C:outer membrane"/>
    <property type="evidence" value="ECO:0007669"/>
    <property type="project" value="TreeGrafter"/>
</dbReference>
<dbReference type="GO" id="GO:0071555">
    <property type="term" value="P:cell wall organization"/>
    <property type="evidence" value="ECO:0007669"/>
    <property type="project" value="UniProtKB-KW"/>
</dbReference>
<sequence length="249" mass="26350">MERCLQAPSPNVGPRRGGVLPDMVVLHYTAMASAEAALERLCDPEAEVSCHYLIGRDGRCWHLVDEAERAWHAGAGSWGGRGDVNSHSIGIELDNPGDAPFSEPLMAALERLLAEVLQQWGIAPHRVIAHSDMAPGRKLDPGPRFDWRRLAIGGLACWPKAGAAGEGAGAPEAAAPPAVDAGAAAPQEAAFRAALVAFGYPDEVETAPLLAAFRSRFRPWATGSFQAADLALAMDLARRFPIDHAPATA</sequence>
<dbReference type="CDD" id="cd06583">
    <property type="entry name" value="PGRP"/>
    <property type="match status" value="1"/>
</dbReference>
<evidence type="ECO:0000256" key="1">
    <source>
        <dbReference type="ARBA" id="ARBA00001561"/>
    </source>
</evidence>
<accession>A0A239CWI5</accession>
<dbReference type="Pfam" id="PF01510">
    <property type="entry name" value="Amidase_2"/>
    <property type="match status" value="1"/>
</dbReference>
<evidence type="ECO:0000256" key="4">
    <source>
        <dbReference type="ARBA" id="ARBA00023316"/>
    </source>
</evidence>
<dbReference type="GO" id="GO:0009254">
    <property type="term" value="P:peptidoglycan turnover"/>
    <property type="evidence" value="ECO:0007669"/>
    <property type="project" value="TreeGrafter"/>
</dbReference>
<dbReference type="EC" id="3.5.1.28" evidence="2"/>
<dbReference type="GO" id="GO:0008745">
    <property type="term" value="F:N-acetylmuramoyl-L-alanine amidase activity"/>
    <property type="evidence" value="ECO:0007669"/>
    <property type="project" value="UniProtKB-EC"/>
</dbReference>
<evidence type="ECO:0000256" key="2">
    <source>
        <dbReference type="ARBA" id="ARBA00011901"/>
    </source>
</evidence>
<comment type="catalytic activity">
    <reaction evidence="1">
        <text>Hydrolyzes the link between N-acetylmuramoyl residues and L-amino acid residues in certain cell-wall glycopeptides.</text>
        <dbReference type="EC" id="3.5.1.28"/>
    </reaction>
</comment>
<dbReference type="InterPro" id="IPR036505">
    <property type="entry name" value="Amidase/PGRP_sf"/>
</dbReference>
<keyword evidence="3" id="KW-0378">Hydrolase</keyword>
<dbReference type="PANTHER" id="PTHR30417:SF1">
    <property type="entry name" value="N-ACETYLMURAMOYL-L-ALANINE AMIDASE AMID"/>
    <property type="match status" value="1"/>
</dbReference>
<dbReference type="AlphaFoldDB" id="A0A239CWI5"/>
<dbReference type="EMBL" id="FZOY01000001">
    <property type="protein sequence ID" value="SNS24595.1"/>
    <property type="molecule type" value="Genomic_DNA"/>
</dbReference>
<gene>
    <name evidence="6" type="ORF">SAMN05421757_101523</name>
</gene>
<proteinExistence type="predicted"/>
<protein>
    <recommendedName>
        <fullName evidence="2">N-acetylmuramoyl-L-alanine amidase</fullName>
        <ecNumber evidence="2">3.5.1.28</ecNumber>
    </recommendedName>
</protein>
<dbReference type="SUPFAM" id="SSF55846">
    <property type="entry name" value="N-acetylmuramoyl-L-alanine amidase-like"/>
    <property type="match status" value="1"/>
</dbReference>
<evidence type="ECO:0000259" key="5">
    <source>
        <dbReference type="SMART" id="SM00644"/>
    </source>
</evidence>
<reference evidence="6 7" key="1">
    <citation type="submission" date="2017-06" db="EMBL/GenBank/DDBJ databases">
        <authorList>
            <person name="Kim H.J."/>
            <person name="Triplett B.A."/>
        </authorList>
    </citation>
    <scope>NUCLEOTIDE SEQUENCE [LARGE SCALE GENOMIC DNA]</scope>
    <source>
        <strain evidence="6 7">DSM 29339</strain>
    </source>
</reference>
<evidence type="ECO:0000313" key="7">
    <source>
        <dbReference type="Proteomes" id="UP000198426"/>
    </source>
</evidence>
<dbReference type="Proteomes" id="UP000198426">
    <property type="component" value="Unassembled WGS sequence"/>
</dbReference>
<dbReference type="SMART" id="SM00644">
    <property type="entry name" value="Ami_2"/>
    <property type="match status" value="1"/>
</dbReference>
<name>A0A239CWI5_9RHOB</name>